<reference evidence="2 3" key="1">
    <citation type="submission" date="2018-08" db="EMBL/GenBank/DDBJ databases">
        <title>Draft genome of the lignicolous fungus Coniochaeta pulveracea.</title>
        <authorList>
            <person name="Borstlap C.J."/>
            <person name="De Witt R.N."/>
            <person name="Botha A."/>
            <person name="Volschenk H."/>
        </authorList>
    </citation>
    <scope>NUCLEOTIDE SEQUENCE [LARGE SCALE GENOMIC DNA]</scope>
    <source>
        <strain evidence="2 3">CAB683</strain>
    </source>
</reference>
<feature type="compositionally biased region" description="Basic and acidic residues" evidence="1">
    <location>
        <begin position="151"/>
        <end position="163"/>
    </location>
</feature>
<feature type="compositionally biased region" description="Basic residues" evidence="1">
    <location>
        <begin position="803"/>
        <end position="816"/>
    </location>
</feature>
<evidence type="ECO:0000256" key="1">
    <source>
        <dbReference type="SAM" id="MobiDB-lite"/>
    </source>
</evidence>
<comment type="caution">
    <text evidence="2">The sequence shown here is derived from an EMBL/GenBank/DDBJ whole genome shotgun (WGS) entry which is preliminary data.</text>
</comment>
<feature type="compositionally biased region" description="Polar residues" evidence="1">
    <location>
        <begin position="724"/>
        <end position="738"/>
    </location>
</feature>
<gene>
    <name evidence="2" type="ORF">DL546_002489</name>
</gene>
<accession>A0A420XX23</accession>
<feature type="compositionally biased region" description="Low complexity" evidence="1">
    <location>
        <begin position="832"/>
        <end position="850"/>
    </location>
</feature>
<feature type="region of interest" description="Disordered" evidence="1">
    <location>
        <begin position="1"/>
        <end position="35"/>
    </location>
</feature>
<sequence>MDDQDYQHSPLSPPPLRLPSKTGPGTTRIGGESLSTATEEMEFAIPASKTTSHLDSQHWSAIRERLRTAPKLAGLVSKFEILDAMSVLGGKSLPPPIPLRNPSRLGTTTSSLGPYQLKQAQSVVNINMGGEPAQKKAGAEQQSLTPQAASAERKRRDSTLIEERRKVFEETNTLLTPVKPAVGLSTSPDSGSVPKFQVTDHESSTFPESNAAAQSKADAWTPTATPATDTGTSKGQSSRNRSIRTTIYHTPKTPVTPSLGQANRERSSVADLRNSFEKLSQESPQKVARQFSLDSHKRMGNNSSLRARERSSTMPQQSLTRRTHEITPSSSGAKYASNQPASPAVTQAAQQSAGTGREADLFSGSQTQNYTSDVYANVPVAVPSLANDPTRPVRESSLIPGEPHNDRFSLGPEGTSATVSKTHIAQFSPLHPFLRQQNSATNKLKKLAAADDMDVKPMTNPEKSRYVQPQEDLPPHHVHHHTFTRVGSLRKFYDVPSATLPFYPFRRRQETANPQKRAVSGVFASSTSPGFIGHNNPAEESGLRRSTASAGNARDEAPFGGGPEDTARRSRNRLRKKKQQPTLKEKVSMFESLNRPPSRLQMLRTRAKSFETTAVLKRGGEEVTNGFRKMAENGTRMWRRLSGSFDKEREKHAVDAIDEPADSPDKPSSFKVLSSDIDQHTYPQSRRPVIPPRRTPRRESTFLLTEPTSRIPRAVAHTPHSRVSVPSNSHEASDSSTSEVRDFAVDGNTESMRLRPRTSHPVLPTLDFDVDGVPDMLRYFERNFDINLSVHERGTTIALGTKHPQHPSHHDSRHRSTVTTPRRLPHRDSRSTNRSSHTSSISRPSLRSYSNNPPPAIPPRHPGRTRGPSHDSPSTLSRKSHRASPVLSIHEARGDTRVRPRQPDSARKRRKPAMSAAGASQQRVWDVRRDTPRLGVVRSEEEMIYTARPAGLQEENRGRGKGMIQLGNERPGILAEKEGEADERRQDENVVVAEAQCGLAHPRPSRVLNLKRFVEFVREKSGALSKL</sequence>
<feature type="region of interest" description="Disordered" evidence="1">
    <location>
        <begin position="799"/>
        <end position="923"/>
    </location>
</feature>
<proteinExistence type="predicted"/>
<feature type="region of interest" description="Disordered" evidence="1">
    <location>
        <begin position="526"/>
        <end position="598"/>
    </location>
</feature>
<evidence type="ECO:0000313" key="2">
    <source>
        <dbReference type="EMBL" id="RKU40213.1"/>
    </source>
</evidence>
<feature type="compositionally biased region" description="Basic and acidic residues" evidence="1">
    <location>
        <begin position="263"/>
        <end position="280"/>
    </location>
</feature>
<feature type="compositionally biased region" description="Low complexity" evidence="1">
    <location>
        <begin position="217"/>
        <end position="232"/>
    </location>
</feature>
<feature type="compositionally biased region" description="Basic and acidic residues" evidence="1">
    <location>
        <begin position="890"/>
        <end position="906"/>
    </location>
</feature>
<feature type="region of interest" description="Disordered" evidence="1">
    <location>
        <begin position="132"/>
        <end position="163"/>
    </location>
</feature>
<feature type="region of interest" description="Disordered" evidence="1">
    <location>
        <begin position="649"/>
        <end position="740"/>
    </location>
</feature>
<feature type="region of interest" description="Disordered" evidence="1">
    <location>
        <begin position="179"/>
        <end position="363"/>
    </location>
</feature>
<dbReference type="AlphaFoldDB" id="A0A420XX23"/>
<feature type="compositionally biased region" description="Polar residues" evidence="1">
    <location>
        <begin position="312"/>
        <end position="354"/>
    </location>
</feature>
<dbReference type="EMBL" id="QVQW01000115">
    <property type="protein sequence ID" value="RKU40213.1"/>
    <property type="molecule type" value="Genomic_DNA"/>
</dbReference>
<dbReference type="Proteomes" id="UP000275385">
    <property type="component" value="Unassembled WGS sequence"/>
</dbReference>
<keyword evidence="3" id="KW-1185">Reference proteome</keyword>
<organism evidence="2 3">
    <name type="scientific">Coniochaeta pulveracea</name>
    <dbReference type="NCBI Taxonomy" id="177199"/>
    <lineage>
        <taxon>Eukaryota</taxon>
        <taxon>Fungi</taxon>
        <taxon>Dikarya</taxon>
        <taxon>Ascomycota</taxon>
        <taxon>Pezizomycotina</taxon>
        <taxon>Sordariomycetes</taxon>
        <taxon>Sordariomycetidae</taxon>
        <taxon>Coniochaetales</taxon>
        <taxon>Coniochaetaceae</taxon>
        <taxon>Coniochaeta</taxon>
    </lineage>
</organism>
<feature type="region of interest" description="Disordered" evidence="1">
    <location>
        <begin position="383"/>
        <end position="407"/>
    </location>
</feature>
<feature type="compositionally biased region" description="Polar residues" evidence="1">
    <location>
        <begin position="204"/>
        <end position="213"/>
    </location>
</feature>
<feature type="compositionally biased region" description="Polar residues" evidence="1">
    <location>
        <begin position="233"/>
        <end position="261"/>
    </location>
</feature>
<evidence type="ECO:0000313" key="3">
    <source>
        <dbReference type="Proteomes" id="UP000275385"/>
    </source>
</evidence>
<dbReference type="OrthoDB" id="4778178at2759"/>
<protein>
    <submittedName>
        <fullName evidence="2">Uncharacterized protein</fullName>
    </submittedName>
</protein>
<feature type="compositionally biased region" description="Basic residues" evidence="1">
    <location>
        <begin position="569"/>
        <end position="579"/>
    </location>
</feature>
<name>A0A420XX23_9PEZI</name>